<organism evidence="1 2">
    <name type="scientific">Phascolomyces articulosus</name>
    <dbReference type="NCBI Taxonomy" id="60185"/>
    <lineage>
        <taxon>Eukaryota</taxon>
        <taxon>Fungi</taxon>
        <taxon>Fungi incertae sedis</taxon>
        <taxon>Mucoromycota</taxon>
        <taxon>Mucoromycotina</taxon>
        <taxon>Mucoromycetes</taxon>
        <taxon>Mucorales</taxon>
        <taxon>Lichtheimiaceae</taxon>
        <taxon>Phascolomyces</taxon>
    </lineage>
</organism>
<sequence length="197" mass="22604">MDVLEAIALNPNYHDVLTILKGFRNGIVYGTRIRFPHALVMAFLFKSGSLSDKFRYIFRATKQHAKNLGTFAVIYKTAMFIQKKLNGGKSADIHTFFAGLLGGYFVFGENNAINQQIVLYIFARVAIALAKVPVKRKIIEAPRHTYPIFAALSWGMVMYLFQRDEDTLQPSLRASMQYIYRDSDSWNSLRTLIWHNK</sequence>
<gene>
    <name evidence="1" type="ORF">BDA99DRAFT_525881</name>
</gene>
<keyword evidence="2" id="KW-1185">Reference proteome</keyword>
<comment type="caution">
    <text evidence="1">The sequence shown here is derived from an EMBL/GenBank/DDBJ whole genome shotgun (WGS) entry which is preliminary data.</text>
</comment>
<dbReference type="EMBL" id="JAIXMP010000042">
    <property type="protein sequence ID" value="KAI9247427.1"/>
    <property type="molecule type" value="Genomic_DNA"/>
</dbReference>
<protein>
    <submittedName>
        <fullName evidence="1">Peroxisomal membrane protein 4-like protein</fullName>
    </submittedName>
</protein>
<dbReference type="AlphaFoldDB" id="A0AAD5JY40"/>
<dbReference type="InterPro" id="IPR019531">
    <property type="entry name" value="Pmp4"/>
</dbReference>
<dbReference type="PIRSF" id="PIRSF013674">
    <property type="entry name" value="PXMP4"/>
    <property type="match status" value="1"/>
</dbReference>
<reference evidence="1" key="2">
    <citation type="submission" date="2023-02" db="EMBL/GenBank/DDBJ databases">
        <authorList>
            <consortium name="DOE Joint Genome Institute"/>
            <person name="Mondo S.J."/>
            <person name="Chang Y."/>
            <person name="Wang Y."/>
            <person name="Ahrendt S."/>
            <person name="Andreopoulos W."/>
            <person name="Barry K."/>
            <person name="Beard J."/>
            <person name="Benny G.L."/>
            <person name="Blankenship S."/>
            <person name="Bonito G."/>
            <person name="Cuomo C."/>
            <person name="Desiro A."/>
            <person name="Gervers K.A."/>
            <person name="Hundley H."/>
            <person name="Kuo A."/>
            <person name="LaButti K."/>
            <person name="Lang B.F."/>
            <person name="Lipzen A."/>
            <person name="O'Donnell K."/>
            <person name="Pangilinan J."/>
            <person name="Reynolds N."/>
            <person name="Sandor L."/>
            <person name="Smith M.W."/>
            <person name="Tsang A."/>
            <person name="Grigoriev I.V."/>
            <person name="Stajich J.E."/>
            <person name="Spatafora J.W."/>
        </authorList>
    </citation>
    <scope>NUCLEOTIDE SEQUENCE</scope>
    <source>
        <strain evidence="1">RSA 2281</strain>
    </source>
</reference>
<accession>A0AAD5JY40</accession>
<dbReference type="Proteomes" id="UP001209540">
    <property type="component" value="Unassembled WGS sequence"/>
</dbReference>
<evidence type="ECO:0000313" key="1">
    <source>
        <dbReference type="EMBL" id="KAI9247427.1"/>
    </source>
</evidence>
<dbReference type="Pfam" id="PF02466">
    <property type="entry name" value="Tim17"/>
    <property type="match status" value="1"/>
</dbReference>
<name>A0AAD5JY40_9FUNG</name>
<dbReference type="GO" id="GO:0005778">
    <property type="term" value="C:peroxisomal membrane"/>
    <property type="evidence" value="ECO:0007669"/>
    <property type="project" value="TreeGrafter"/>
</dbReference>
<proteinExistence type="predicted"/>
<evidence type="ECO:0000313" key="2">
    <source>
        <dbReference type="Proteomes" id="UP001209540"/>
    </source>
</evidence>
<dbReference type="PANTHER" id="PTHR15460:SF3">
    <property type="entry name" value="PEROXISOMAL MEMBRANE PROTEIN 4"/>
    <property type="match status" value="1"/>
</dbReference>
<reference evidence="1" key="1">
    <citation type="journal article" date="2022" name="IScience">
        <title>Evolution of zygomycete secretomes and the origins of terrestrial fungal ecologies.</title>
        <authorList>
            <person name="Chang Y."/>
            <person name="Wang Y."/>
            <person name="Mondo S."/>
            <person name="Ahrendt S."/>
            <person name="Andreopoulos W."/>
            <person name="Barry K."/>
            <person name="Beard J."/>
            <person name="Benny G.L."/>
            <person name="Blankenship S."/>
            <person name="Bonito G."/>
            <person name="Cuomo C."/>
            <person name="Desiro A."/>
            <person name="Gervers K.A."/>
            <person name="Hundley H."/>
            <person name="Kuo A."/>
            <person name="LaButti K."/>
            <person name="Lang B.F."/>
            <person name="Lipzen A."/>
            <person name="O'Donnell K."/>
            <person name="Pangilinan J."/>
            <person name="Reynolds N."/>
            <person name="Sandor L."/>
            <person name="Smith M.E."/>
            <person name="Tsang A."/>
            <person name="Grigoriev I.V."/>
            <person name="Stajich J.E."/>
            <person name="Spatafora J.W."/>
        </authorList>
    </citation>
    <scope>NUCLEOTIDE SEQUENCE</scope>
    <source>
        <strain evidence="1">RSA 2281</strain>
    </source>
</reference>
<dbReference type="PANTHER" id="PTHR15460">
    <property type="entry name" value="PEROXISOMAL MEMBRANE PROTEIN 4"/>
    <property type="match status" value="1"/>
</dbReference>